<evidence type="ECO:0000313" key="3">
    <source>
        <dbReference type="Proteomes" id="UP000663873"/>
    </source>
</evidence>
<evidence type="ECO:0000256" key="1">
    <source>
        <dbReference type="SAM" id="MobiDB-lite"/>
    </source>
</evidence>
<feature type="non-terminal residue" evidence="2">
    <location>
        <position position="1"/>
    </location>
</feature>
<keyword evidence="3" id="KW-1185">Reference proteome</keyword>
<evidence type="ECO:0000313" key="2">
    <source>
        <dbReference type="EMBL" id="CAF4711341.1"/>
    </source>
</evidence>
<accession>A0A821J2L4</accession>
<feature type="compositionally biased region" description="Polar residues" evidence="1">
    <location>
        <begin position="87"/>
        <end position="97"/>
    </location>
</feature>
<name>A0A821J2L4_9BILA</name>
<reference evidence="2" key="1">
    <citation type="submission" date="2021-02" db="EMBL/GenBank/DDBJ databases">
        <authorList>
            <person name="Nowell W R."/>
        </authorList>
    </citation>
    <scope>NUCLEOTIDE SEQUENCE</scope>
</reference>
<dbReference type="AlphaFoldDB" id="A0A821J2L4"/>
<sequence>MKQNEPKSQNSENTINNIKGSTYNQANSGEPNLIDMGLDPASPSLLSANVFELFDPFKQIDRPHSWPSKLNEAGTTTTITPPFVTPSSEIPTLSPSKLPIVTSTTPLSYPYPIKLRLKLTIFPEIKPFSQLVQRIRNESQTNQ</sequence>
<feature type="region of interest" description="Disordered" evidence="1">
    <location>
        <begin position="1"/>
        <end position="32"/>
    </location>
</feature>
<organism evidence="2 3">
    <name type="scientific">Rotaria socialis</name>
    <dbReference type="NCBI Taxonomy" id="392032"/>
    <lineage>
        <taxon>Eukaryota</taxon>
        <taxon>Metazoa</taxon>
        <taxon>Spiralia</taxon>
        <taxon>Gnathifera</taxon>
        <taxon>Rotifera</taxon>
        <taxon>Eurotatoria</taxon>
        <taxon>Bdelloidea</taxon>
        <taxon>Philodinida</taxon>
        <taxon>Philodinidae</taxon>
        <taxon>Rotaria</taxon>
    </lineage>
</organism>
<protein>
    <submittedName>
        <fullName evidence="2">Uncharacterized protein</fullName>
    </submittedName>
</protein>
<dbReference type="EMBL" id="CAJOBP010035760">
    <property type="protein sequence ID" value="CAF4711341.1"/>
    <property type="molecule type" value="Genomic_DNA"/>
</dbReference>
<feature type="compositionally biased region" description="Polar residues" evidence="1">
    <location>
        <begin position="1"/>
        <end position="30"/>
    </location>
</feature>
<feature type="region of interest" description="Disordered" evidence="1">
    <location>
        <begin position="65"/>
        <end position="97"/>
    </location>
</feature>
<comment type="caution">
    <text evidence="2">The sequence shown here is derived from an EMBL/GenBank/DDBJ whole genome shotgun (WGS) entry which is preliminary data.</text>
</comment>
<proteinExistence type="predicted"/>
<gene>
    <name evidence="2" type="ORF">UJA718_LOCUS36756</name>
</gene>
<feature type="compositionally biased region" description="Low complexity" evidence="1">
    <location>
        <begin position="75"/>
        <end position="86"/>
    </location>
</feature>
<dbReference type="Proteomes" id="UP000663873">
    <property type="component" value="Unassembled WGS sequence"/>
</dbReference>